<reference evidence="3 4" key="1">
    <citation type="journal article" date="2017" name="ISME J.">
        <title>Potential for microbial H2 and metal transformations associated with novel bacteria and archaea in deep terrestrial subsurface sediments.</title>
        <authorList>
            <person name="Hernsdorf A.W."/>
            <person name="Amano Y."/>
            <person name="Miyakawa K."/>
            <person name="Ise K."/>
            <person name="Suzuki Y."/>
            <person name="Anantharaman K."/>
            <person name="Probst A."/>
            <person name="Burstein D."/>
            <person name="Thomas B.C."/>
            <person name="Banfield J.F."/>
        </authorList>
    </citation>
    <scope>NUCLEOTIDE SEQUENCE [LARGE SCALE GENOMIC DNA]</scope>
    <source>
        <strain evidence="3">HGW-Falkowbacteria-1</strain>
    </source>
</reference>
<dbReference type="CDD" id="cd07951">
    <property type="entry name" value="ED_3B_N_AMMECR1"/>
    <property type="match status" value="1"/>
</dbReference>
<feature type="domain" description="Extradiol ring-cleavage dioxygenase class III enzyme subunit B" evidence="2">
    <location>
        <begin position="5"/>
        <end position="257"/>
    </location>
</feature>
<comment type="caution">
    <text evidence="3">The sequence shown here is derived from an EMBL/GenBank/DDBJ whole genome shotgun (WGS) entry which is preliminary data.</text>
</comment>
<proteinExistence type="predicted"/>
<accession>A0A2N2EA95</accession>
<dbReference type="InterPro" id="IPR004183">
    <property type="entry name" value="Xdiol_dOase_suB"/>
</dbReference>
<evidence type="ECO:0000259" key="2">
    <source>
        <dbReference type="Pfam" id="PF02900"/>
    </source>
</evidence>
<dbReference type="PANTHER" id="PTHR30096:SF0">
    <property type="entry name" value="4,5-DOPA DIOXYGENASE EXTRADIOL-LIKE PROTEIN"/>
    <property type="match status" value="1"/>
</dbReference>
<evidence type="ECO:0000313" key="4">
    <source>
        <dbReference type="Proteomes" id="UP000233517"/>
    </source>
</evidence>
<sequence>MITSAFITPHSPILIPNIGKKNTSILKRSSDALLEIKNKIKNEKIDTIIVFSPHNKRKNSEIEINSHFQYDLNFEKFGDYFSRLSFSGDIELAYKIKETVEKEIKTELYSDSKVDYGAAIPLYLLLSEENQKIISFKGKVLAINSSLQKNIEHHFNFGQKISELLNEENKNIILIASAELSHCLSHRAPGGFYQKAESFDNRVIESLKKNQEGVGDLLSINEKTRLEAKECGLRPVAMLLGAINKLNYQAETLSYQKDLGIGYLTMDMNL</sequence>
<dbReference type="GO" id="GO:0016702">
    <property type="term" value="F:oxidoreductase activity, acting on single donors with incorporation of molecular oxygen, incorporation of two atoms of oxygen"/>
    <property type="evidence" value="ECO:0007669"/>
    <property type="project" value="UniProtKB-ARBA"/>
</dbReference>
<organism evidence="3 4">
    <name type="scientific">Candidatus Falkowbacteria bacterium HGW-Falkowbacteria-1</name>
    <dbReference type="NCBI Taxonomy" id="2013768"/>
    <lineage>
        <taxon>Bacteria</taxon>
        <taxon>Candidatus Falkowiibacteriota</taxon>
    </lineage>
</organism>
<name>A0A2N2EA95_9BACT</name>
<dbReference type="Gene3D" id="3.40.830.10">
    <property type="entry name" value="LigB-like"/>
    <property type="match status" value="1"/>
</dbReference>
<keyword evidence="1" id="KW-0560">Oxidoreductase</keyword>
<dbReference type="Pfam" id="PF02900">
    <property type="entry name" value="LigB"/>
    <property type="match status" value="1"/>
</dbReference>
<dbReference type="GO" id="GO:0008198">
    <property type="term" value="F:ferrous iron binding"/>
    <property type="evidence" value="ECO:0007669"/>
    <property type="project" value="InterPro"/>
</dbReference>
<dbReference type="AlphaFoldDB" id="A0A2N2EA95"/>
<dbReference type="SUPFAM" id="SSF53213">
    <property type="entry name" value="LigB-like"/>
    <property type="match status" value="1"/>
</dbReference>
<dbReference type="EMBL" id="PHAI01000001">
    <property type="protein sequence ID" value="PKM91663.1"/>
    <property type="molecule type" value="Genomic_DNA"/>
</dbReference>
<gene>
    <name evidence="3" type="primary">amrB</name>
    <name evidence="3" type="ORF">CVU82_00425</name>
</gene>
<evidence type="ECO:0000313" key="3">
    <source>
        <dbReference type="EMBL" id="PKM91663.1"/>
    </source>
</evidence>
<dbReference type="NCBIfam" id="TIGR04336">
    <property type="entry name" value="AmmeMemoSam_B"/>
    <property type="match status" value="1"/>
</dbReference>
<dbReference type="Proteomes" id="UP000233517">
    <property type="component" value="Unassembled WGS sequence"/>
</dbReference>
<protein>
    <submittedName>
        <fullName evidence="3">AmmeMemoRadiSam system protein B</fullName>
    </submittedName>
</protein>
<evidence type="ECO:0000256" key="1">
    <source>
        <dbReference type="ARBA" id="ARBA00023002"/>
    </source>
</evidence>
<dbReference type="PANTHER" id="PTHR30096">
    <property type="entry name" value="4,5-DOPA DIOXYGENASE EXTRADIOL-LIKE PROTEIN"/>
    <property type="match status" value="1"/>
</dbReference>